<dbReference type="Pfam" id="PF03074">
    <property type="entry name" value="GCS"/>
    <property type="match status" value="1"/>
</dbReference>
<evidence type="ECO:0000256" key="6">
    <source>
        <dbReference type="RuleBase" id="RU367135"/>
    </source>
</evidence>
<proteinExistence type="inferred from homology"/>
<dbReference type="GO" id="GO:0004357">
    <property type="term" value="F:glutamate-cysteine ligase activity"/>
    <property type="evidence" value="ECO:0007669"/>
    <property type="project" value="UniProtKB-UniRule"/>
</dbReference>
<dbReference type="Gene3D" id="1.10.8.960">
    <property type="match status" value="1"/>
</dbReference>
<evidence type="ECO:0000256" key="5">
    <source>
        <dbReference type="ARBA" id="ARBA00022840"/>
    </source>
</evidence>
<evidence type="ECO:0000313" key="7">
    <source>
        <dbReference type="EMBL" id="ELR24356.1"/>
    </source>
</evidence>
<dbReference type="PANTHER" id="PTHR11164:SF0">
    <property type="entry name" value="GLUTAMATE--CYSTEINE LIGASE CATALYTIC SUBUNIT"/>
    <property type="match status" value="1"/>
</dbReference>
<dbReference type="GeneID" id="14925379"/>
<evidence type="ECO:0000256" key="2">
    <source>
        <dbReference type="ARBA" id="ARBA00022598"/>
    </source>
</evidence>
<dbReference type="GO" id="GO:0006750">
    <property type="term" value="P:glutathione biosynthetic process"/>
    <property type="evidence" value="ECO:0007669"/>
    <property type="project" value="UniProtKB-UniRule"/>
</dbReference>
<dbReference type="STRING" id="1257118.L8HIX1"/>
<dbReference type="AlphaFoldDB" id="L8HIX1"/>
<dbReference type="PANTHER" id="PTHR11164">
    <property type="entry name" value="GLUTAMATE CYSTEINE LIGASE"/>
    <property type="match status" value="1"/>
</dbReference>
<comment type="similarity">
    <text evidence="6">Belongs to the glutamate--cysteine ligase type 3 family.</text>
</comment>
<dbReference type="InterPro" id="IPR004308">
    <property type="entry name" value="GCS"/>
</dbReference>
<dbReference type="RefSeq" id="XP_004354053.1">
    <property type="nucleotide sequence ID" value="XM_004354001.1"/>
</dbReference>
<dbReference type="OrthoDB" id="7939818at2759"/>
<dbReference type="Proteomes" id="UP000011083">
    <property type="component" value="Unassembled WGS sequence"/>
</dbReference>
<evidence type="ECO:0000313" key="8">
    <source>
        <dbReference type="Proteomes" id="UP000011083"/>
    </source>
</evidence>
<reference evidence="7 8" key="1">
    <citation type="journal article" date="2013" name="Genome Biol.">
        <title>Genome of Acanthamoeba castellanii highlights extensive lateral gene transfer and early evolution of tyrosine kinase signaling.</title>
        <authorList>
            <person name="Clarke M."/>
            <person name="Lohan A.J."/>
            <person name="Liu B."/>
            <person name="Lagkouvardos I."/>
            <person name="Roy S."/>
            <person name="Zafar N."/>
            <person name="Bertelli C."/>
            <person name="Schilde C."/>
            <person name="Kianianmomeni A."/>
            <person name="Burglin T.R."/>
            <person name="Frech C."/>
            <person name="Turcotte B."/>
            <person name="Kopec K.O."/>
            <person name="Synnott J.M."/>
            <person name="Choo C."/>
            <person name="Paponov I."/>
            <person name="Finkler A."/>
            <person name="Soon Heng Tan C."/>
            <person name="Hutchins A.P."/>
            <person name="Weinmeier T."/>
            <person name="Rattei T."/>
            <person name="Chu J.S."/>
            <person name="Gimenez G."/>
            <person name="Irimia M."/>
            <person name="Rigden D.J."/>
            <person name="Fitzpatrick D.A."/>
            <person name="Lorenzo-Morales J."/>
            <person name="Bateman A."/>
            <person name="Chiu C.H."/>
            <person name="Tang P."/>
            <person name="Hegemann P."/>
            <person name="Fromm H."/>
            <person name="Raoult D."/>
            <person name="Greub G."/>
            <person name="Miranda-Saavedra D."/>
            <person name="Chen N."/>
            <person name="Nash P."/>
            <person name="Ginger M.L."/>
            <person name="Horn M."/>
            <person name="Schaap P."/>
            <person name="Caler L."/>
            <person name="Loftus B."/>
        </authorList>
    </citation>
    <scope>NUCLEOTIDE SEQUENCE [LARGE SCALE GENOMIC DNA]</scope>
    <source>
        <strain evidence="7 8">Neff</strain>
    </source>
</reference>
<gene>
    <name evidence="7" type="ORF">ACA1_165670</name>
</gene>
<comment type="pathway">
    <text evidence="6">Sulfur metabolism; glutathione biosynthesis; glutathione from L-cysteine and L-glutamate: step 1/2.</text>
</comment>
<dbReference type="VEuPathDB" id="AmoebaDB:ACA1_165670"/>
<dbReference type="GO" id="GO:0005524">
    <property type="term" value="F:ATP binding"/>
    <property type="evidence" value="ECO:0007669"/>
    <property type="project" value="UniProtKB-UniRule"/>
</dbReference>
<evidence type="ECO:0000256" key="1">
    <source>
        <dbReference type="ARBA" id="ARBA00012220"/>
    </source>
</evidence>
<dbReference type="UniPathway" id="UPA00142">
    <property type="reaction ID" value="UER00209"/>
</dbReference>
<evidence type="ECO:0000256" key="4">
    <source>
        <dbReference type="ARBA" id="ARBA00022741"/>
    </source>
</evidence>
<protein>
    <recommendedName>
        <fullName evidence="1 6">Glutamate--cysteine ligase</fullName>
        <ecNumber evidence="1 6">6.3.2.2</ecNumber>
    </recommendedName>
    <alternativeName>
        <fullName evidence="6">Gamma-ECS</fullName>
    </alternativeName>
    <alternativeName>
        <fullName evidence="6">Gamma-glutamylcysteine synthetase</fullName>
    </alternativeName>
</protein>
<sequence>MSINQIINGDENFAGLMPLVRQYVASINVDLETRVVIDKYLDLVSKRASGELMTMASYTRKFVTEHKAYQKDSVVNDEINWDLMQHLLAVGEGREKAPELLGDLYTPLADADLGELLDSLPPPKCCPHDPQAATVHGEVLSPTVIATVAQ</sequence>
<keyword evidence="2 6" id="KW-0436">Ligase</keyword>
<comment type="catalytic activity">
    <reaction evidence="6">
        <text>L-cysteine + L-glutamate + ATP = gamma-L-glutamyl-L-cysteine + ADP + phosphate + H(+)</text>
        <dbReference type="Rhea" id="RHEA:13285"/>
        <dbReference type="ChEBI" id="CHEBI:15378"/>
        <dbReference type="ChEBI" id="CHEBI:29985"/>
        <dbReference type="ChEBI" id="CHEBI:30616"/>
        <dbReference type="ChEBI" id="CHEBI:35235"/>
        <dbReference type="ChEBI" id="CHEBI:43474"/>
        <dbReference type="ChEBI" id="CHEBI:58173"/>
        <dbReference type="ChEBI" id="CHEBI:456216"/>
        <dbReference type="EC" id="6.3.2.2"/>
    </reaction>
</comment>
<evidence type="ECO:0000256" key="3">
    <source>
        <dbReference type="ARBA" id="ARBA00022684"/>
    </source>
</evidence>
<accession>L8HIX1</accession>
<keyword evidence="4 6" id="KW-0547">Nucleotide-binding</keyword>
<keyword evidence="5 6" id="KW-0067">ATP-binding</keyword>
<dbReference type="GO" id="GO:0017109">
    <property type="term" value="C:glutamate-cysteine ligase complex"/>
    <property type="evidence" value="ECO:0007669"/>
    <property type="project" value="TreeGrafter"/>
</dbReference>
<keyword evidence="8" id="KW-1185">Reference proteome</keyword>
<name>L8HIX1_ACACF</name>
<dbReference type="EC" id="6.3.2.2" evidence="1 6"/>
<organism evidence="7 8">
    <name type="scientific">Acanthamoeba castellanii (strain ATCC 30010 / Neff)</name>
    <dbReference type="NCBI Taxonomy" id="1257118"/>
    <lineage>
        <taxon>Eukaryota</taxon>
        <taxon>Amoebozoa</taxon>
        <taxon>Discosea</taxon>
        <taxon>Longamoebia</taxon>
        <taxon>Centramoebida</taxon>
        <taxon>Acanthamoebidae</taxon>
        <taxon>Acanthamoeba</taxon>
    </lineage>
</organism>
<dbReference type="EMBL" id="KB007830">
    <property type="protein sequence ID" value="ELR24356.1"/>
    <property type="molecule type" value="Genomic_DNA"/>
</dbReference>
<keyword evidence="3 6" id="KW-0317">Glutathione biosynthesis</keyword>
<dbReference type="KEGG" id="acan:ACA1_165670"/>